<evidence type="ECO:0000313" key="3">
    <source>
        <dbReference type="EMBL" id="TDQ04488.1"/>
    </source>
</evidence>
<dbReference type="Proteomes" id="UP000295444">
    <property type="component" value="Unassembled WGS sequence"/>
</dbReference>
<evidence type="ECO:0000259" key="1">
    <source>
        <dbReference type="Pfam" id="PF03551"/>
    </source>
</evidence>
<dbReference type="Pfam" id="PF10400">
    <property type="entry name" value="Vir_act_alpha_C"/>
    <property type="match status" value="1"/>
</dbReference>
<dbReference type="EMBL" id="SNXZ01000001">
    <property type="protein sequence ID" value="TDQ04488.1"/>
    <property type="molecule type" value="Genomic_DNA"/>
</dbReference>
<evidence type="ECO:0000313" key="4">
    <source>
        <dbReference type="Proteomes" id="UP000295444"/>
    </source>
</evidence>
<reference evidence="3 4" key="1">
    <citation type="submission" date="2019-03" db="EMBL/GenBank/DDBJ databases">
        <title>Genomic Encyclopedia of Type Strains, Phase IV (KMG-IV): sequencing the most valuable type-strain genomes for metagenomic binning, comparative biology and taxonomic classification.</title>
        <authorList>
            <person name="Goeker M."/>
        </authorList>
    </citation>
    <scope>NUCLEOTIDE SEQUENCE [LARGE SCALE GENOMIC DNA]</scope>
    <source>
        <strain evidence="3 4">DSM 45361</strain>
    </source>
</reference>
<dbReference type="SUPFAM" id="SSF46785">
    <property type="entry name" value="Winged helix' DNA-binding domain"/>
    <property type="match status" value="1"/>
</dbReference>
<dbReference type="InterPro" id="IPR036388">
    <property type="entry name" value="WH-like_DNA-bd_sf"/>
</dbReference>
<feature type="domain" description="Transcription regulator PadR N-terminal" evidence="1">
    <location>
        <begin position="34"/>
        <end position="106"/>
    </location>
</feature>
<dbReference type="PANTHER" id="PTHR43252:SF6">
    <property type="entry name" value="NEGATIVE TRANSCRIPTION REGULATOR PADR"/>
    <property type="match status" value="1"/>
</dbReference>
<accession>A0A4R6SK57</accession>
<dbReference type="RefSeq" id="WP_133847381.1">
    <property type="nucleotide sequence ID" value="NZ_SNXZ01000001.1"/>
</dbReference>
<dbReference type="InterPro" id="IPR036390">
    <property type="entry name" value="WH_DNA-bd_sf"/>
</dbReference>
<comment type="caution">
    <text evidence="3">The sequence shown here is derived from an EMBL/GenBank/DDBJ whole genome shotgun (WGS) entry which is preliminary data.</text>
</comment>
<dbReference type="PANTHER" id="PTHR43252">
    <property type="entry name" value="TRANSCRIPTIONAL REGULATOR YQJI"/>
    <property type="match status" value="1"/>
</dbReference>
<evidence type="ECO:0000259" key="2">
    <source>
        <dbReference type="Pfam" id="PF10400"/>
    </source>
</evidence>
<gene>
    <name evidence="3" type="ORF">EV186_101440</name>
</gene>
<organism evidence="3 4">
    <name type="scientific">Labedaea rhizosphaerae</name>
    <dbReference type="NCBI Taxonomy" id="598644"/>
    <lineage>
        <taxon>Bacteria</taxon>
        <taxon>Bacillati</taxon>
        <taxon>Actinomycetota</taxon>
        <taxon>Actinomycetes</taxon>
        <taxon>Pseudonocardiales</taxon>
        <taxon>Pseudonocardiaceae</taxon>
        <taxon>Labedaea</taxon>
    </lineage>
</organism>
<protein>
    <submittedName>
        <fullName evidence="3">PadR family transcriptional regulator</fullName>
    </submittedName>
</protein>
<keyword evidence="4" id="KW-1185">Reference proteome</keyword>
<dbReference type="Pfam" id="PF03551">
    <property type="entry name" value="PadR"/>
    <property type="match status" value="1"/>
</dbReference>
<dbReference type="OrthoDB" id="3186544at2"/>
<dbReference type="InterPro" id="IPR005149">
    <property type="entry name" value="Tscrpt_reg_PadR_N"/>
</dbReference>
<dbReference type="Gene3D" id="1.10.10.10">
    <property type="entry name" value="Winged helix-like DNA-binding domain superfamily/Winged helix DNA-binding domain"/>
    <property type="match status" value="1"/>
</dbReference>
<sequence>MSTVGSNDHEGVAVLAGSGPPARARKLNATSYVVLGMLSYGPATSYDLKQRVGGTIGNFWAFAHSQLYDEPARLVVDGLVAEKVEHGGRRKRTYSITAAGRQALQEWLSENTDEQTEVRDLGLLKLFFATWGTRRDVAQLAHDRHRSHRERAEGYEQMYDQIVDVGDQWQVKTLELGLRYERCVEQFWADFIAELDGDAPDKPVDH</sequence>
<dbReference type="AlphaFoldDB" id="A0A4R6SK57"/>
<name>A0A4R6SK57_LABRH</name>
<proteinExistence type="predicted"/>
<feature type="domain" description="Transcription regulator PadR C-terminal" evidence="2">
    <location>
        <begin position="119"/>
        <end position="182"/>
    </location>
</feature>
<dbReference type="InterPro" id="IPR018309">
    <property type="entry name" value="Tscrpt_reg_PadR_C"/>
</dbReference>